<gene>
    <name evidence="5" type="ORF">SAMN06295912_1478</name>
</gene>
<sequence length="132" mass="14070">MKTFMIGLAMLGLGVTVPGAAMAQSAPAGAAEKFKAVDTNGDGTLSREEWKAAGRRDRGFNYVDADKDGKITPAELQAEKFKAVDTNGDGTLSREEWKAAGRRDRGFNYVDADKDGKITPAELQTAAAKRGM</sequence>
<keyword evidence="1" id="KW-0479">Metal-binding</keyword>
<dbReference type="EMBL" id="FZOS01000047">
    <property type="protein sequence ID" value="SNT13873.1"/>
    <property type="molecule type" value="Genomic_DNA"/>
</dbReference>
<evidence type="ECO:0000313" key="6">
    <source>
        <dbReference type="Proteomes" id="UP000198281"/>
    </source>
</evidence>
<keyword evidence="2" id="KW-0677">Repeat</keyword>
<dbReference type="Pfam" id="PF13202">
    <property type="entry name" value="EF-hand_5"/>
    <property type="match status" value="4"/>
</dbReference>
<dbReference type="InterPro" id="IPR002048">
    <property type="entry name" value="EF_hand_dom"/>
</dbReference>
<dbReference type="CDD" id="cd00051">
    <property type="entry name" value="EFh"/>
    <property type="match status" value="2"/>
</dbReference>
<protein>
    <submittedName>
        <fullName evidence="5">EF hand</fullName>
    </submittedName>
</protein>
<evidence type="ECO:0000259" key="4">
    <source>
        <dbReference type="PROSITE" id="PS50222"/>
    </source>
</evidence>
<organism evidence="5 6">
    <name type="scientific">Edaphosphingomonas laterariae</name>
    <dbReference type="NCBI Taxonomy" id="861865"/>
    <lineage>
        <taxon>Bacteria</taxon>
        <taxon>Pseudomonadati</taxon>
        <taxon>Pseudomonadota</taxon>
        <taxon>Alphaproteobacteria</taxon>
        <taxon>Sphingomonadales</taxon>
        <taxon>Rhizorhabdaceae</taxon>
        <taxon>Edaphosphingomonas</taxon>
    </lineage>
</organism>
<evidence type="ECO:0000256" key="1">
    <source>
        <dbReference type="ARBA" id="ARBA00022723"/>
    </source>
</evidence>
<feature type="domain" description="EF-hand" evidence="4">
    <location>
        <begin position="72"/>
        <end position="107"/>
    </location>
</feature>
<feature type="signal peptide" evidence="3">
    <location>
        <begin position="1"/>
        <end position="23"/>
    </location>
</feature>
<evidence type="ECO:0000256" key="2">
    <source>
        <dbReference type="ARBA" id="ARBA00022737"/>
    </source>
</evidence>
<dbReference type="Proteomes" id="UP000198281">
    <property type="component" value="Unassembled WGS sequence"/>
</dbReference>
<dbReference type="InterPro" id="IPR018247">
    <property type="entry name" value="EF_Hand_1_Ca_BS"/>
</dbReference>
<feature type="domain" description="EF-hand" evidence="4">
    <location>
        <begin position="25"/>
        <end position="60"/>
    </location>
</feature>
<dbReference type="PROSITE" id="PS50222">
    <property type="entry name" value="EF_HAND_2"/>
    <property type="match status" value="2"/>
</dbReference>
<keyword evidence="3" id="KW-0732">Signal</keyword>
<accession>A0A239K8B0</accession>
<dbReference type="InterPro" id="IPR011992">
    <property type="entry name" value="EF-hand-dom_pair"/>
</dbReference>
<dbReference type="Gene3D" id="1.10.238.10">
    <property type="entry name" value="EF-hand"/>
    <property type="match status" value="3"/>
</dbReference>
<keyword evidence="6" id="KW-1185">Reference proteome</keyword>
<evidence type="ECO:0000256" key="3">
    <source>
        <dbReference type="SAM" id="SignalP"/>
    </source>
</evidence>
<dbReference type="AlphaFoldDB" id="A0A239K8B0"/>
<dbReference type="RefSeq" id="WP_179220939.1">
    <property type="nucleotide sequence ID" value="NZ_FZOS01000047.1"/>
</dbReference>
<dbReference type="InterPro" id="IPR039647">
    <property type="entry name" value="EF_hand_pair_protein_CML-like"/>
</dbReference>
<dbReference type="SMART" id="SM00054">
    <property type="entry name" value="EFh"/>
    <property type="match status" value="3"/>
</dbReference>
<feature type="chain" id="PRO_5012489594" evidence="3">
    <location>
        <begin position="24"/>
        <end position="132"/>
    </location>
</feature>
<dbReference type="GO" id="GO:0005509">
    <property type="term" value="F:calcium ion binding"/>
    <property type="evidence" value="ECO:0007669"/>
    <property type="project" value="InterPro"/>
</dbReference>
<evidence type="ECO:0000313" key="5">
    <source>
        <dbReference type="EMBL" id="SNT13873.1"/>
    </source>
</evidence>
<dbReference type="PANTHER" id="PTHR10891">
    <property type="entry name" value="EF-HAND CALCIUM-BINDING DOMAIN CONTAINING PROTEIN"/>
    <property type="match status" value="1"/>
</dbReference>
<reference evidence="6" key="1">
    <citation type="submission" date="2017-06" db="EMBL/GenBank/DDBJ databases">
        <authorList>
            <person name="Varghese N."/>
            <person name="Submissions S."/>
        </authorList>
    </citation>
    <scope>NUCLEOTIDE SEQUENCE [LARGE SCALE GENOMIC DNA]</scope>
    <source>
        <strain evidence="6">LNB2</strain>
    </source>
</reference>
<name>A0A239K8B0_9SPHN</name>
<dbReference type="SUPFAM" id="SSF47473">
    <property type="entry name" value="EF-hand"/>
    <property type="match status" value="1"/>
</dbReference>
<proteinExistence type="predicted"/>
<dbReference type="PROSITE" id="PS00018">
    <property type="entry name" value="EF_HAND_1"/>
    <property type="match status" value="3"/>
</dbReference>